<dbReference type="Proteomes" id="UP000005950">
    <property type="component" value="Unassembled WGS sequence"/>
</dbReference>
<dbReference type="AlphaFoldDB" id="B9Y5L8"/>
<feature type="transmembrane region" description="Helical" evidence="2">
    <location>
        <begin position="37"/>
        <end position="55"/>
    </location>
</feature>
<name>B9Y5L8_9FIRM</name>
<comment type="caution">
    <text evidence="3">The sequence shown here is derived from an EMBL/GenBank/DDBJ whole genome shotgun (WGS) entry which is preliminary data.</text>
</comment>
<keyword evidence="2" id="KW-0472">Membrane</keyword>
<keyword evidence="2" id="KW-0812">Transmembrane</keyword>
<feature type="region of interest" description="Disordered" evidence="1">
    <location>
        <begin position="77"/>
        <end position="107"/>
    </location>
</feature>
<gene>
    <name evidence="3" type="ORF">HOLDEFILI_01100</name>
</gene>
<feature type="non-terminal residue" evidence="3">
    <location>
        <position position="125"/>
    </location>
</feature>
<evidence type="ECO:0000256" key="1">
    <source>
        <dbReference type="SAM" id="MobiDB-lite"/>
    </source>
</evidence>
<dbReference type="RefSeq" id="WP_006058309.1">
    <property type="nucleotide sequence ID" value="NZ_GG657553.1"/>
</dbReference>
<reference evidence="3 4" key="2">
    <citation type="submission" date="2009-02" db="EMBL/GenBank/DDBJ databases">
        <title>Draft genome sequence of Holdemania filiformis DSM 12042.</title>
        <authorList>
            <person name="Sudarsanam P."/>
            <person name="Ley R."/>
            <person name="Guruge J."/>
            <person name="Turnbaugh P.J."/>
            <person name="Mahowald M."/>
            <person name="Liep D."/>
            <person name="Gordon J."/>
        </authorList>
    </citation>
    <scope>NUCLEOTIDE SEQUENCE [LARGE SCALE GENOMIC DNA]</scope>
    <source>
        <strain evidence="3 4">DSM 12042</strain>
    </source>
</reference>
<dbReference type="STRING" id="545696.HOLDEFILI_01100"/>
<organism evidence="3 4">
    <name type="scientific">Holdemania filiformis DSM 12042</name>
    <dbReference type="NCBI Taxonomy" id="545696"/>
    <lineage>
        <taxon>Bacteria</taxon>
        <taxon>Bacillati</taxon>
        <taxon>Bacillota</taxon>
        <taxon>Erysipelotrichia</taxon>
        <taxon>Erysipelotrichales</taxon>
        <taxon>Erysipelotrichaceae</taxon>
        <taxon>Holdemania</taxon>
    </lineage>
</organism>
<evidence type="ECO:0000256" key="2">
    <source>
        <dbReference type="SAM" id="Phobius"/>
    </source>
</evidence>
<keyword evidence="2" id="KW-1133">Transmembrane helix</keyword>
<sequence>MTDLFGQVIEISLSMSVLIVILFVFSKTMHQRYRASVVVLAWLAIALRLILPWNITLPSAAVTIPVPQRMVQPLPVGSSFTEIPQPETEPQLPSPSFPEHYEKTEENTMPPTGFSISILQILTVV</sequence>
<evidence type="ECO:0000313" key="3">
    <source>
        <dbReference type="EMBL" id="EEF68742.1"/>
    </source>
</evidence>
<protein>
    <recommendedName>
        <fullName evidence="5">Peptidase M56 domain-containing protein</fullName>
    </recommendedName>
</protein>
<dbReference type="HOGENOM" id="CLU_1997344_0_0_9"/>
<feature type="transmembrane region" description="Helical" evidence="2">
    <location>
        <begin position="6"/>
        <end position="25"/>
    </location>
</feature>
<evidence type="ECO:0008006" key="5">
    <source>
        <dbReference type="Google" id="ProtNLM"/>
    </source>
</evidence>
<accession>B9Y5L8</accession>
<proteinExistence type="predicted"/>
<reference evidence="3 4" key="1">
    <citation type="submission" date="2008-12" db="EMBL/GenBank/DDBJ databases">
        <authorList>
            <person name="Fulton L."/>
            <person name="Clifton S."/>
            <person name="Fulton B."/>
            <person name="Xu J."/>
            <person name="Minx P."/>
            <person name="Pepin K.H."/>
            <person name="Johnson M."/>
            <person name="Bhonagiri V."/>
            <person name="Nash W.E."/>
            <person name="Mardis E.R."/>
            <person name="Wilson R.K."/>
        </authorList>
    </citation>
    <scope>NUCLEOTIDE SEQUENCE [LARGE SCALE GENOMIC DNA]</scope>
    <source>
        <strain evidence="3 4">DSM 12042</strain>
    </source>
</reference>
<dbReference type="EMBL" id="ACCF01000062">
    <property type="protein sequence ID" value="EEF68742.1"/>
    <property type="molecule type" value="Genomic_DNA"/>
</dbReference>
<evidence type="ECO:0000313" key="4">
    <source>
        <dbReference type="Proteomes" id="UP000005950"/>
    </source>
</evidence>
<dbReference type="eggNOG" id="COG4219">
    <property type="taxonomic scope" value="Bacteria"/>
</dbReference>